<keyword evidence="3 4" id="KW-0408">Iron</keyword>
<dbReference type="PRINTS" id="PR00463">
    <property type="entry name" value="EP450I"/>
</dbReference>
<dbReference type="InterPro" id="IPR001128">
    <property type="entry name" value="Cyt_P450"/>
</dbReference>
<keyword evidence="5" id="KW-0472">Membrane</keyword>
<feature type="transmembrane region" description="Helical" evidence="5">
    <location>
        <begin position="14"/>
        <end position="31"/>
    </location>
</feature>
<dbReference type="GO" id="GO:0005506">
    <property type="term" value="F:iron ion binding"/>
    <property type="evidence" value="ECO:0007669"/>
    <property type="project" value="InterPro"/>
</dbReference>
<evidence type="ECO:0000256" key="5">
    <source>
        <dbReference type="SAM" id="Phobius"/>
    </source>
</evidence>
<dbReference type="Pfam" id="PF00067">
    <property type="entry name" value="p450"/>
    <property type="match status" value="1"/>
</dbReference>
<protein>
    <submittedName>
        <fullName evidence="6">Cytochrome P450</fullName>
    </submittedName>
</protein>
<keyword evidence="5" id="KW-0812">Transmembrane</keyword>
<gene>
    <name evidence="6" type="primary">CYP3042A3</name>
</gene>
<organism evidence="6">
    <name type="scientific">Brachionus rotundiformis</name>
    <dbReference type="NCBI Taxonomy" id="96890"/>
    <lineage>
        <taxon>Eukaryota</taxon>
        <taxon>Metazoa</taxon>
        <taxon>Spiralia</taxon>
        <taxon>Gnathifera</taxon>
        <taxon>Rotifera</taxon>
        <taxon>Eurotatoria</taxon>
        <taxon>Monogononta</taxon>
        <taxon>Pseudotrocha</taxon>
        <taxon>Ploima</taxon>
        <taxon>Brachionidae</taxon>
        <taxon>Brachionus</taxon>
    </lineage>
</organism>
<proteinExistence type="evidence at transcript level"/>
<dbReference type="GO" id="GO:0016705">
    <property type="term" value="F:oxidoreductase activity, acting on paired donors, with incorporation or reduction of molecular oxygen"/>
    <property type="evidence" value="ECO:0007669"/>
    <property type="project" value="InterPro"/>
</dbReference>
<evidence type="ECO:0000313" key="6">
    <source>
        <dbReference type="EMBL" id="QEV83811.1"/>
    </source>
</evidence>
<keyword evidence="2 4" id="KW-0479">Metal-binding</keyword>
<reference evidence="6" key="1">
    <citation type="submission" date="2018-08" db="EMBL/GenBank/DDBJ databases">
        <authorList>
            <person name="Lee J.-S."/>
        </authorList>
    </citation>
    <scope>NUCLEOTIDE SEQUENCE</scope>
</reference>
<dbReference type="InterPro" id="IPR050182">
    <property type="entry name" value="Cytochrome_P450_fam2"/>
</dbReference>
<dbReference type="PRINTS" id="PR00385">
    <property type="entry name" value="P450"/>
</dbReference>
<evidence type="ECO:0000256" key="3">
    <source>
        <dbReference type="ARBA" id="ARBA00023004"/>
    </source>
</evidence>
<dbReference type="EMBL" id="MH718986">
    <property type="protein sequence ID" value="QEV83811.1"/>
    <property type="molecule type" value="mRNA"/>
</dbReference>
<name>A0A5J6KCQ3_9BILA</name>
<comment type="similarity">
    <text evidence="1">Belongs to the cytochrome P450 family.</text>
</comment>
<comment type="cofactor">
    <cofactor evidence="4">
        <name>heme</name>
        <dbReference type="ChEBI" id="CHEBI:30413"/>
    </cofactor>
</comment>
<dbReference type="InterPro" id="IPR036396">
    <property type="entry name" value="Cyt_P450_sf"/>
</dbReference>
<evidence type="ECO:0000256" key="2">
    <source>
        <dbReference type="ARBA" id="ARBA00022723"/>
    </source>
</evidence>
<dbReference type="GO" id="GO:0004497">
    <property type="term" value="F:monooxygenase activity"/>
    <property type="evidence" value="ECO:0007669"/>
    <property type="project" value="InterPro"/>
</dbReference>
<dbReference type="InterPro" id="IPR002401">
    <property type="entry name" value="Cyt_P450_E_grp-I"/>
</dbReference>
<keyword evidence="5" id="KW-1133">Transmembrane helix</keyword>
<dbReference type="GO" id="GO:0020037">
    <property type="term" value="F:heme binding"/>
    <property type="evidence" value="ECO:0007669"/>
    <property type="project" value="InterPro"/>
</dbReference>
<evidence type="ECO:0000256" key="4">
    <source>
        <dbReference type="PIRSR" id="PIRSR602401-1"/>
    </source>
</evidence>
<dbReference type="PANTHER" id="PTHR24300">
    <property type="entry name" value="CYTOCHROME P450 508A4-RELATED"/>
    <property type="match status" value="1"/>
</dbReference>
<dbReference type="PANTHER" id="PTHR24300:SF417">
    <property type="entry name" value="CYTOCHROME P450 508B1-RELATED"/>
    <property type="match status" value="1"/>
</dbReference>
<accession>A0A5J6KCQ3</accession>
<dbReference type="AlphaFoldDB" id="A0A5J6KCQ3"/>
<feature type="binding site" description="axial binding residue" evidence="4">
    <location>
        <position position="492"/>
    </location>
    <ligand>
        <name>heme</name>
        <dbReference type="ChEBI" id="CHEBI:30413"/>
    </ligand>
    <ligandPart>
        <name>Fe</name>
        <dbReference type="ChEBI" id="CHEBI:18248"/>
    </ligandPart>
</feature>
<dbReference type="Gene3D" id="1.10.630.10">
    <property type="entry name" value="Cytochrome P450"/>
    <property type="match status" value="1"/>
</dbReference>
<feature type="transmembrane region" description="Helical" evidence="5">
    <location>
        <begin position="348"/>
        <end position="370"/>
    </location>
</feature>
<dbReference type="SUPFAM" id="SSF48264">
    <property type="entry name" value="Cytochrome P450"/>
    <property type="match status" value="1"/>
</dbReference>
<evidence type="ECO:0000256" key="1">
    <source>
        <dbReference type="ARBA" id="ARBA00010617"/>
    </source>
</evidence>
<keyword evidence="4" id="KW-0349">Heme</keyword>
<sequence>MTGKILNTYLNKNVQLALFAFSIGLISYAVLKKLLKSKNLLPDEICFTKENDLGKNKKDFLKNLQEDHEHYLTQLQKAYPNECSLSLDSFFSGSKKIVFLNSIESVKKFSQKVNKAEPIADRPKNLLLNFVSKGYLGSFFRMFSKELLEIRKSSLQGLHTIIGKDPNFENKLIDELQFLIDFVNKEFIDQEKLFEKEEKANHYSIHLGKEDGLVQDAPIYLQQIATNYVTYLGLGIRFDYDLDPQAPVKVQINNISESLNSLNLPSMTNFDKLSALFDRKTIHFLSKRINSFYDFLSQAFGAYKSNYTPEVINNFADFVLNKHSENLQSKKILMDNDNYSEKDILVQYFTLMMAGTCTTGFTLSWALYYLSKNQKIQENIFNEIVHTVGSSGLIYSKHRSNLPYTEACLNEILRLSSTQALIPRSTSNDVQIDKYVLPKDTTVLINAYAIHRDSRYWNTHNELVPEQWFDENKNLKSFSESFIPFGVAPRTCIGDNLSRQILFLVVANLIQRFQFEYVPDKNFDYSEKDGYLGVLRRPFNYHLKLTRRD</sequence>